<dbReference type="SUPFAM" id="SSF49899">
    <property type="entry name" value="Concanavalin A-like lectins/glucanases"/>
    <property type="match status" value="2"/>
</dbReference>
<protein>
    <recommendedName>
        <fullName evidence="2">B30.2/SPRY domain-containing protein</fullName>
    </recommendedName>
</protein>
<dbReference type="KEGG" id="dpp:DICPUDRAFT_93323"/>
<evidence type="ECO:0000313" key="4">
    <source>
        <dbReference type="Proteomes" id="UP000001064"/>
    </source>
</evidence>
<dbReference type="PROSITE" id="PS50188">
    <property type="entry name" value="B302_SPRY"/>
    <property type="match status" value="2"/>
</dbReference>
<dbReference type="InterPro" id="IPR003877">
    <property type="entry name" value="SPRY_dom"/>
</dbReference>
<dbReference type="PANTHER" id="PTHR12864">
    <property type="entry name" value="RAN BINDING PROTEIN 9-RELATED"/>
    <property type="match status" value="1"/>
</dbReference>
<reference evidence="4" key="1">
    <citation type="journal article" date="2011" name="Genome Biol.">
        <title>Comparative genomics of the social amoebae Dictyostelium discoideum and Dictyostelium purpureum.</title>
        <authorList>
            <consortium name="US DOE Joint Genome Institute (JGI-PGF)"/>
            <person name="Sucgang R."/>
            <person name="Kuo A."/>
            <person name="Tian X."/>
            <person name="Salerno W."/>
            <person name="Parikh A."/>
            <person name="Feasley C.L."/>
            <person name="Dalin E."/>
            <person name="Tu H."/>
            <person name="Huang E."/>
            <person name="Barry K."/>
            <person name="Lindquist E."/>
            <person name="Shapiro H."/>
            <person name="Bruce D."/>
            <person name="Schmutz J."/>
            <person name="Salamov A."/>
            <person name="Fey P."/>
            <person name="Gaudet P."/>
            <person name="Anjard C."/>
            <person name="Babu M.M."/>
            <person name="Basu S."/>
            <person name="Bushmanova Y."/>
            <person name="van der Wel H."/>
            <person name="Katoh-Kurasawa M."/>
            <person name="Dinh C."/>
            <person name="Coutinho P.M."/>
            <person name="Saito T."/>
            <person name="Elias M."/>
            <person name="Schaap P."/>
            <person name="Kay R.R."/>
            <person name="Henrissat B."/>
            <person name="Eichinger L."/>
            <person name="Rivero F."/>
            <person name="Putnam N.H."/>
            <person name="West C.M."/>
            <person name="Loomis W.F."/>
            <person name="Chisholm R.L."/>
            <person name="Shaulsky G."/>
            <person name="Strassmann J.E."/>
            <person name="Queller D.C."/>
            <person name="Kuspa A."/>
            <person name="Grigoriev I.V."/>
        </authorList>
    </citation>
    <scope>NUCLEOTIDE SEQUENCE [LARGE SCALE GENOMIC DNA]</scope>
    <source>
        <strain evidence="4">QSDP1</strain>
    </source>
</reference>
<dbReference type="OrthoDB" id="25503at2759"/>
<dbReference type="Pfam" id="PF00622">
    <property type="entry name" value="SPRY"/>
    <property type="match status" value="2"/>
</dbReference>
<dbReference type="InterPro" id="IPR013320">
    <property type="entry name" value="ConA-like_dom_sf"/>
</dbReference>
<dbReference type="AlphaFoldDB" id="F1A5P8"/>
<feature type="non-terminal residue" evidence="3">
    <location>
        <position position="561"/>
    </location>
</feature>
<dbReference type="InterPro" id="IPR043136">
    <property type="entry name" value="B30.2/SPRY_sf"/>
</dbReference>
<dbReference type="STRING" id="5786.F1A5P8"/>
<sequence length="561" mass="62348">MSFVEKLFNKKKITTCEFNWDLLNVNSDLLEIEDKNKCSYKKLDSSVKTIAKSTIPFSNSFSYFELFITNDNRENINCKICIGLTSQEHPNDIYPGCFEGSYGYMGDGKFYFGVNEIKDYGPTFTSGDVIGCGYDSSSKSLYFTKNGEYLGIAYKKLNIHGLFPTVGLESAGESIVINSFPQFQNFNSSSLHTTPTSSTTPTTGGSNHHGNEPLSIGGEGTLVGDEEVIYYIWNKGEDKVAKNIVIDSETSLTAYLPNDITNTKECVGNIRSNLPLQEDFNYFEIVINNLDNGALSIGLVNQEYPTNQHIGYGKRSYGYHSDDGTKHKWKESDKDGGYLVEVYGPGFKKGDVIGCGISFKRREIYFTKNGEYLGTAFENVYGILYPSVAFYEPGTSITGVFTQPFKYNPENKKLSGNNPNKSSCDQVESNIKVNSFSNSPKNVCDISSPNCLGFTSPLCGAQPQSHSPPSAWRRCSKSIKMKDEITLETTKKKTSVAMSNYPFQFSSNVTLCYFEVYLEGPTDRKNGIVTVGLTHSTYPFSKQIGLESKSFGYCSDGRKFD</sequence>
<accession>F1A5P8</accession>
<dbReference type="InterPro" id="IPR001870">
    <property type="entry name" value="B30.2/SPRY"/>
</dbReference>
<dbReference type="RefSeq" id="XP_003294992.1">
    <property type="nucleotide sequence ID" value="XM_003294944.1"/>
</dbReference>
<gene>
    <name evidence="3" type="ORF">DICPUDRAFT_93323</name>
</gene>
<dbReference type="GeneID" id="10510869"/>
<dbReference type="VEuPathDB" id="AmoebaDB:DICPUDRAFT_93323"/>
<dbReference type="Proteomes" id="UP000001064">
    <property type="component" value="Unassembled WGS sequence"/>
</dbReference>
<dbReference type="InterPro" id="IPR050618">
    <property type="entry name" value="Ubq-SigPath_Reg"/>
</dbReference>
<dbReference type="InterPro" id="IPR044736">
    <property type="entry name" value="Gid1/RanBPM/SPLA_SPRY"/>
</dbReference>
<keyword evidence="4" id="KW-1185">Reference proteome</keyword>
<feature type="region of interest" description="Disordered" evidence="1">
    <location>
        <begin position="190"/>
        <end position="217"/>
    </location>
</feature>
<feature type="compositionally biased region" description="Low complexity" evidence="1">
    <location>
        <begin position="190"/>
        <end position="208"/>
    </location>
</feature>
<proteinExistence type="predicted"/>
<dbReference type="InParanoid" id="F1A5P8"/>
<organism evidence="3 4">
    <name type="scientific">Dictyostelium purpureum</name>
    <name type="common">Slime mold</name>
    <dbReference type="NCBI Taxonomy" id="5786"/>
    <lineage>
        <taxon>Eukaryota</taxon>
        <taxon>Amoebozoa</taxon>
        <taxon>Evosea</taxon>
        <taxon>Eumycetozoa</taxon>
        <taxon>Dictyostelia</taxon>
        <taxon>Dictyosteliales</taxon>
        <taxon>Dictyosteliaceae</taxon>
        <taxon>Dictyostelium</taxon>
    </lineage>
</organism>
<dbReference type="CDD" id="cd12885">
    <property type="entry name" value="SPRY_RanBP_like"/>
    <property type="match status" value="2"/>
</dbReference>
<name>F1A5P8_DICPU</name>
<evidence type="ECO:0000259" key="2">
    <source>
        <dbReference type="PROSITE" id="PS50188"/>
    </source>
</evidence>
<dbReference type="EMBL" id="GL871621">
    <property type="protein sequence ID" value="EGC28483.1"/>
    <property type="molecule type" value="Genomic_DNA"/>
</dbReference>
<evidence type="ECO:0000256" key="1">
    <source>
        <dbReference type="SAM" id="MobiDB-lite"/>
    </source>
</evidence>
<feature type="domain" description="B30.2/SPRY" evidence="2">
    <location>
        <begin position="210"/>
        <end position="406"/>
    </location>
</feature>
<dbReference type="eggNOG" id="KOG1477">
    <property type="taxonomic scope" value="Eukaryota"/>
</dbReference>
<feature type="domain" description="B30.2/SPRY" evidence="2">
    <location>
        <begin position="1"/>
        <end position="184"/>
    </location>
</feature>
<dbReference type="Gene3D" id="2.60.120.920">
    <property type="match status" value="3"/>
</dbReference>
<dbReference type="SMART" id="SM00449">
    <property type="entry name" value="SPRY"/>
    <property type="match status" value="2"/>
</dbReference>
<evidence type="ECO:0000313" key="3">
    <source>
        <dbReference type="EMBL" id="EGC28483.1"/>
    </source>
</evidence>